<name>A0A2U2B607_9BACT</name>
<dbReference type="AlphaFoldDB" id="A0A2U2B607"/>
<keyword evidence="3" id="KW-1185">Reference proteome</keyword>
<accession>A0A2U2B607</accession>
<protein>
    <recommendedName>
        <fullName evidence="4">Cell surface protein</fullName>
    </recommendedName>
</protein>
<feature type="chain" id="PRO_5015496188" description="Cell surface protein" evidence="1">
    <location>
        <begin position="24"/>
        <end position="397"/>
    </location>
</feature>
<proteinExistence type="predicted"/>
<dbReference type="OrthoDB" id="1100762at2"/>
<feature type="signal peptide" evidence="1">
    <location>
        <begin position="1"/>
        <end position="23"/>
    </location>
</feature>
<dbReference type="EMBL" id="QEWP01000013">
    <property type="protein sequence ID" value="PWD98510.1"/>
    <property type="molecule type" value="Genomic_DNA"/>
</dbReference>
<evidence type="ECO:0000256" key="1">
    <source>
        <dbReference type="SAM" id="SignalP"/>
    </source>
</evidence>
<dbReference type="Proteomes" id="UP000244956">
    <property type="component" value="Unassembled WGS sequence"/>
</dbReference>
<reference evidence="2 3" key="1">
    <citation type="submission" date="2018-05" db="EMBL/GenBank/DDBJ databases">
        <title>Marinilabilia rubrum sp. nov., isolated from saltern sediment.</title>
        <authorList>
            <person name="Zhang R."/>
        </authorList>
    </citation>
    <scope>NUCLEOTIDE SEQUENCE [LARGE SCALE GENOMIC DNA]</scope>
    <source>
        <strain evidence="2 3">WTE16</strain>
    </source>
</reference>
<evidence type="ECO:0000313" key="2">
    <source>
        <dbReference type="EMBL" id="PWD98510.1"/>
    </source>
</evidence>
<organism evidence="2 3">
    <name type="scientific">Marinilabilia rubra</name>
    <dbReference type="NCBI Taxonomy" id="2162893"/>
    <lineage>
        <taxon>Bacteria</taxon>
        <taxon>Pseudomonadati</taxon>
        <taxon>Bacteroidota</taxon>
        <taxon>Bacteroidia</taxon>
        <taxon>Marinilabiliales</taxon>
        <taxon>Marinilabiliaceae</taxon>
        <taxon>Marinilabilia</taxon>
    </lineage>
</organism>
<evidence type="ECO:0000313" key="3">
    <source>
        <dbReference type="Proteomes" id="UP000244956"/>
    </source>
</evidence>
<dbReference type="RefSeq" id="WP_109265263.1">
    <property type="nucleotide sequence ID" value="NZ_QEWP01000013.1"/>
</dbReference>
<gene>
    <name evidence="2" type="ORF">DDZ16_14825</name>
</gene>
<evidence type="ECO:0008006" key="4">
    <source>
        <dbReference type="Google" id="ProtNLM"/>
    </source>
</evidence>
<sequence length="397" mass="42757">MKKRILAAFAGAIGFLWLFQSCSTEDPAYPVYQDLVTEVATVDFDPTILDASSSANYRIAGTKLTGSVSVNVSGSAFSVSKTSTGEFSNSLEIQPDEFVDGLFNVYVKFMPNELGNFEGAIEHSTSGVVSMPTVQLSGQGITDPGQIAKLLMSDDFDYAVGELPSTDRTGDGLQNALMEDWIKIRTANTPIDVIAPGLEYPGYPGSGIGNAVDMKFTPPGSNSNLYAYNLSEQQDEEFTGSYYVSCMFKVEGYPAEGQFNRPVMFIDWVEANGAGDFSSAIQVANNGGDVKFGIKWGPDGALSDVTPEIGKTYLIVLKHTVTDTDPDNVNNTASLYIFEDGVIPSQEPAEGALTNVKPDSWGDKMIKAISLLRDNSGPGDYVVDGLRVANTWEDLFK</sequence>
<dbReference type="PROSITE" id="PS51257">
    <property type="entry name" value="PROKAR_LIPOPROTEIN"/>
    <property type="match status" value="1"/>
</dbReference>
<keyword evidence="1" id="KW-0732">Signal</keyword>
<comment type="caution">
    <text evidence="2">The sequence shown here is derived from an EMBL/GenBank/DDBJ whole genome shotgun (WGS) entry which is preliminary data.</text>
</comment>